<organism evidence="2 3">
    <name type="scientific">Dioscorea cayennensis subsp. rotundata</name>
    <name type="common">White Guinea yam</name>
    <name type="synonym">Dioscorea rotundata</name>
    <dbReference type="NCBI Taxonomy" id="55577"/>
    <lineage>
        <taxon>Eukaryota</taxon>
        <taxon>Viridiplantae</taxon>
        <taxon>Streptophyta</taxon>
        <taxon>Embryophyta</taxon>
        <taxon>Tracheophyta</taxon>
        <taxon>Spermatophyta</taxon>
        <taxon>Magnoliopsida</taxon>
        <taxon>Liliopsida</taxon>
        <taxon>Dioscoreales</taxon>
        <taxon>Dioscoreaceae</taxon>
        <taxon>Dioscorea</taxon>
    </lineage>
</organism>
<keyword evidence="2" id="KW-1185">Reference proteome</keyword>
<dbReference type="Pfam" id="PF00646">
    <property type="entry name" value="F-box"/>
    <property type="match status" value="1"/>
</dbReference>
<evidence type="ECO:0000313" key="3">
    <source>
        <dbReference type="RefSeq" id="XP_039115820.1"/>
    </source>
</evidence>
<dbReference type="InterPro" id="IPR050796">
    <property type="entry name" value="SCF_F-box_component"/>
</dbReference>
<dbReference type="InterPro" id="IPR001810">
    <property type="entry name" value="F-box_dom"/>
</dbReference>
<dbReference type="GeneID" id="120251346"/>
<dbReference type="SUPFAM" id="SSF81383">
    <property type="entry name" value="F-box domain"/>
    <property type="match status" value="1"/>
</dbReference>
<name>A0AB40ALE0_DIOCR</name>
<dbReference type="InterPro" id="IPR036047">
    <property type="entry name" value="F-box-like_dom_sf"/>
</dbReference>
<dbReference type="RefSeq" id="XP_039115820.1">
    <property type="nucleotide sequence ID" value="XM_039259886.1"/>
</dbReference>
<dbReference type="Proteomes" id="UP001515500">
    <property type="component" value="Chromosome 3"/>
</dbReference>
<protein>
    <submittedName>
        <fullName evidence="3">F-box protein At1g47790</fullName>
    </submittedName>
</protein>
<gene>
    <name evidence="3" type="primary">LOC120251346</name>
</gene>
<dbReference type="PANTHER" id="PTHR31672:SF13">
    <property type="entry name" value="F-BOX PROTEIN CPR30-LIKE"/>
    <property type="match status" value="1"/>
</dbReference>
<dbReference type="AlphaFoldDB" id="A0AB40ALE0"/>
<feature type="domain" description="F-box" evidence="1">
    <location>
        <begin position="25"/>
        <end position="59"/>
    </location>
</feature>
<sequence length="369" mass="42195">MKKKKKHALISKKPAEKKKPVIINEDIVTEILLRLPTKSIFKFKCISKTWLKIITDPWFANAYKSFNAVLPVFAGCFCVSPKNHELIFHPLKHCLESPSMNTLPLNLQDLSISSILSSNGLLLLCTTDGRKMVCNPVTGRRLMIPKMKDNTEWYHAFGLIHEKDNHVKVVFAYKLATDDSQTALFLSDLSLDNKPVTRKELEPGKDWLEMLTKWQCRTKNIEFRVYCSKKNEWNQKRLVSKFPCYVCFDPDQMAGVPIGDNLYWITVDGEVLVYNNMIKSEASMTELIGAPAAIKTLDAITIYCSGNEILLYCARDVIMKNVVIIWELMSDQKSWALLRFSVSENKFHLLRQGVDQLRCMSKSSITGTT</sequence>
<evidence type="ECO:0000313" key="2">
    <source>
        <dbReference type="Proteomes" id="UP001515500"/>
    </source>
</evidence>
<reference evidence="3" key="1">
    <citation type="submission" date="2025-08" db="UniProtKB">
        <authorList>
            <consortium name="RefSeq"/>
        </authorList>
    </citation>
    <scope>IDENTIFICATION</scope>
</reference>
<proteinExistence type="predicted"/>
<evidence type="ECO:0000259" key="1">
    <source>
        <dbReference type="Pfam" id="PF00646"/>
    </source>
</evidence>
<accession>A0AB40ALE0</accession>
<dbReference type="PANTHER" id="PTHR31672">
    <property type="entry name" value="BNACNNG10540D PROTEIN"/>
    <property type="match status" value="1"/>
</dbReference>